<organism evidence="1 2">
    <name type="scientific">Prevotella intermedia</name>
    <dbReference type="NCBI Taxonomy" id="28131"/>
    <lineage>
        <taxon>Bacteria</taxon>
        <taxon>Pseudomonadati</taxon>
        <taxon>Bacteroidota</taxon>
        <taxon>Bacteroidia</taxon>
        <taxon>Bacteroidales</taxon>
        <taxon>Prevotellaceae</taxon>
        <taxon>Prevotella</taxon>
    </lineage>
</organism>
<protein>
    <submittedName>
        <fullName evidence="1">HpaII family restriction endonuclease</fullName>
    </submittedName>
</protein>
<keyword evidence="1" id="KW-0378">Hydrolase</keyword>
<keyword evidence="1" id="KW-0255">Endonuclease</keyword>
<dbReference type="InterPro" id="IPR019062">
    <property type="entry name" value="Restrct_endonuc_II_HpaII"/>
</dbReference>
<dbReference type="Proteomes" id="UP000230742">
    <property type="component" value="Chromosome 1"/>
</dbReference>
<dbReference type="AlphaFoldDB" id="A0A2D3LIB0"/>
<evidence type="ECO:0000313" key="1">
    <source>
        <dbReference type="EMBL" id="ATV30273.1"/>
    </source>
</evidence>
<keyword evidence="1" id="KW-0540">Nuclease</keyword>
<dbReference type="RefSeq" id="WP_100013644.1">
    <property type="nucleotide sequence ID" value="NZ_CP024727.1"/>
</dbReference>
<dbReference type="REBASE" id="224624">
    <property type="entry name" value="Pin1949ORF1640P"/>
</dbReference>
<name>A0A2D3LIB0_PREIN</name>
<dbReference type="Pfam" id="PF09561">
    <property type="entry name" value="RE_HpaII"/>
    <property type="match status" value="1"/>
</dbReference>
<evidence type="ECO:0000313" key="2">
    <source>
        <dbReference type="Proteomes" id="UP000230742"/>
    </source>
</evidence>
<accession>A0A2D3LIB0</accession>
<sequence>MTKTANKGEWSEIYVLLKLLGEKKLYAGDGELNKIEGLFYPILKVLRKEQTNYYEYTLEDDLVIVSGNGEELLRKSVADFLNQANSLLEIIRKSKGVFDVPEIELFMSEIHCNKIKASSQQKKDITIVIHDLRTGMTPMLGFSIKSQLGENSTLFTAGKTTNFTFTITGYDFSDAEIEAVNSINTSSKIKDRTTKIKELGGTFKFKMMDDAICRNNFILIDSCLPHIMARILVESNQSSMKNLKELTEIISKQNPLDYDTTYNQRFYEHKIKNFLVATALGMIPHTPWHGEYQANGGYLVVKEDGDVLCYHFYDRNLFEDYLYCNTKLETASSSRYEFGKLYKNKEGELCFKLNLQVRFK</sequence>
<reference evidence="1 2" key="1">
    <citation type="submission" date="2017-11" db="EMBL/GenBank/DDBJ databases">
        <title>Genome sequencing of Prevotella intermedia KCOM 1949.</title>
        <authorList>
            <person name="Kook J.-K."/>
            <person name="Park S.-N."/>
            <person name="Lim Y.K."/>
        </authorList>
    </citation>
    <scope>NUCLEOTIDE SEQUENCE [LARGE SCALE GENOMIC DNA]</scope>
    <source>
        <strain evidence="1 2">KCOM 1949</strain>
    </source>
</reference>
<proteinExistence type="predicted"/>
<dbReference type="EMBL" id="CP024727">
    <property type="protein sequence ID" value="ATV30273.1"/>
    <property type="molecule type" value="Genomic_DNA"/>
</dbReference>
<dbReference type="GO" id="GO:0004519">
    <property type="term" value="F:endonuclease activity"/>
    <property type="evidence" value="ECO:0007669"/>
    <property type="project" value="UniProtKB-KW"/>
</dbReference>
<gene>
    <name evidence="1" type="ORF">CTM46_01645</name>
</gene>